<proteinExistence type="predicted"/>
<feature type="compositionally biased region" description="Low complexity" evidence="3">
    <location>
        <begin position="671"/>
        <end position="682"/>
    </location>
</feature>
<name>A0A5M8PY40_9LECA</name>
<organism evidence="5 6">
    <name type="scientific">Lasallia pustulata</name>
    <dbReference type="NCBI Taxonomy" id="136370"/>
    <lineage>
        <taxon>Eukaryota</taxon>
        <taxon>Fungi</taxon>
        <taxon>Dikarya</taxon>
        <taxon>Ascomycota</taxon>
        <taxon>Pezizomycotina</taxon>
        <taxon>Lecanoromycetes</taxon>
        <taxon>OSLEUM clade</taxon>
        <taxon>Umbilicariomycetidae</taxon>
        <taxon>Umbilicariales</taxon>
        <taxon>Umbilicariaceae</taxon>
        <taxon>Lasallia</taxon>
    </lineage>
</organism>
<evidence type="ECO:0000313" key="5">
    <source>
        <dbReference type="EMBL" id="KAA6414661.1"/>
    </source>
</evidence>
<feature type="compositionally biased region" description="Polar residues" evidence="3">
    <location>
        <begin position="704"/>
        <end position="715"/>
    </location>
</feature>
<feature type="compositionally biased region" description="Basic and acidic residues" evidence="3">
    <location>
        <begin position="810"/>
        <end position="824"/>
    </location>
</feature>
<feature type="compositionally biased region" description="Basic and acidic residues" evidence="3">
    <location>
        <begin position="510"/>
        <end position="522"/>
    </location>
</feature>
<accession>A0A5M8PY40</accession>
<evidence type="ECO:0000256" key="1">
    <source>
        <dbReference type="ARBA" id="ARBA00022443"/>
    </source>
</evidence>
<feature type="compositionally biased region" description="Acidic residues" evidence="3">
    <location>
        <begin position="790"/>
        <end position="804"/>
    </location>
</feature>
<dbReference type="PANTHER" id="PTHR46026:SF1">
    <property type="entry name" value="RHO-TYPE GUANINE NUCLEOTIDE EXCHANGE FACTOR, ISOFORM F"/>
    <property type="match status" value="1"/>
</dbReference>
<evidence type="ECO:0000259" key="4">
    <source>
        <dbReference type="PROSITE" id="PS50002"/>
    </source>
</evidence>
<gene>
    <name evidence="5" type="ORF">FRX48_01411</name>
</gene>
<evidence type="ECO:0000313" key="6">
    <source>
        <dbReference type="Proteomes" id="UP000324767"/>
    </source>
</evidence>
<feature type="compositionally biased region" description="Pro residues" evidence="3">
    <location>
        <begin position="858"/>
        <end position="867"/>
    </location>
</feature>
<feature type="compositionally biased region" description="Acidic residues" evidence="3">
    <location>
        <begin position="445"/>
        <end position="464"/>
    </location>
</feature>
<dbReference type="CDD" id="cd11887">
    <property type="entry name" value="SH3_Bbc1"/>
    <property type="match status" value="1"/>
</dbReference>
<reference evidence="5 6" key="1">
    <citation type="submission" date="2019-09" db="EMBL/GenBank/DDBJ databases">
        <title>The hologenome of the rock-dwelling lichen Lasallia pustulata.</title>
        <authorList>
            <person name="Greshake Tzovaras B."/>
            <person name="Segers F."/>
            <person name="Bicker A."/>
            <person name="Dal Grande F."/>
            <person name="Otte J."/>
            <person name="Hankeln T."/>
            <person name="Schmitt I."/>
            <person name="Ebersberger I."/>
        </authorList>
    </citation>
    <scope>NUCLEOTIDE SEQUENCE [LARGE SCALE GENOMIC DNA]</scope>
    <source>
        <strain evidence="5">A1-1</strain>
    </source>
</reference>
<feature type="compositionally biased region" description="Pro residues" evidence="3">
    <location>
        <begin position="606"/>
        <end position="644"/>
    </location>
</feature>
<feature type="region of interest" description="Disordered" evidence="3">
    <location>
        <begin position="1073"/>
        <end position="1092"/>
    </location>
</feature>
<feature type="compositionally biased region" description="Basic and acidic residues" evidence="3">
    <location>
        <begin position="414"/>
        <end position="425"/>
    </location>
</feature>
<dbReference type="InterPro" id="IPR001452">
    <property type="entry name" value="SH3_domain"/>
</dbReference>
<feature type="compositionally biased region" description="Pro residues" evidence="3">
    <location>
        <begin position="223"/>
        <end position="239"/>
    </location>
</feature>
<dbReference type="InterPro" id="IPR057402">
    <property type="entry name" value="AIM3_BBC1_C"/>
</dbReference>
<evidence type="ECO:0000256" key="3">
    <source>
        <dbReference type="SAM" id="MobiDB-lite"/>
    </source>
</evidence>
<dbReference type="Gene3D" id="2.30.30.40">
    <property type="entry name" value="SH3 Domains"/>
    <property type="match status" value="1"/>
</dbReference>
<dbReference type="PROSITE" id="PS50002">
    <property type="entry name" value="SH3"/>
    <property type="match status" value="1"/>
</dbReference>
<feature type="compositionally biased region" description="Pro residues" evidence="3">
    <location>
        <begin position="880"/>
        <end position="890"/>
    </location>
</feature>
<protein>
    <recommendedName>
        <fullName evidence="4">SH3 domain-containing protein</fullName>
    </recommendedName>
</protein>
<dbReference type="InterPro" id="IPR036028">
    <property type="entry name" value="SH3-like_dom_sf"/>
</dbReference>
<feature type="compositionally biased region" description="Pro residues" evidence="3">
    <location>
        <begin position="946"/>
        <end position="965"/>
    </location>
</feature>
<dbReference type="SUPFAM" id="SSF50044">
    <property type="entry name" value="SH3-domain"/>
    <property type="match status" value="1"/>
</dbReference>
<feature type="region of interest" description="Disordered" evidence="3">
    <location>
        <begin position="63"/>
        <end position="971"/>
    </location>
</feature>
<feature type="compositionally biased region" description="Acidic residues" evidence="3">
    <location>
        <begin position="328"/>
        <end position="341"/>
    </location>
</feature>
<feature type="compositionally biased region" description="Pro residues" evidence="3">
    <location>
        <begin position="740"/>
        <end position="766"/>
    </location>
</feature>
<feature type="domain" description="SH3" evidence="4">
    <location>
        <begin position="3"/>
        <end position="67"/>
    </location>
</feature>
<evidence type="ECO:0000256" key="2">
    <source>
        <dbReference type="PROSITE-ProRule" id="PRU00192"/>
    </source>
</evidence>
<feature type="compositionally biased region" description="Basic and acidic residues" evidence="3">
    <location>
        <begin position="342"/>
        <end position="363"/>
    </location>
</feature>
<dbReference type="PANTHER" id="PTHR46026">
    <property type="entry name" value="RHO-TYPE GUANINE NUCLEOTIDE EXCHANGE FACTOR, ISOFORM F"/>
    <property type="match status" value="1"/>
</dbReference>
<feature type="compositionally biased region" description="Polar residues" evidence="3">
    <location>
        <begin position="770"/>
        <end position="782"/>
    </location>
</feature>
<dbReference type="Pfam" id="PF00018">
    <property type="entry name" value="SH3_1"/>
    <property type="match status" value="1"/>
</dbReference>
<dbReference type="EMBL" id="VXIT01000002">
    <property type="protein sequence ID" value="KAA6414661.1"/>
    <property type="molecule type" value="Genomic_DNA"/>
</dbReference>
<feature type="compositionally biased region" description="Basic residues" evidence="3">
    <location>
        <begin position="312"/>
        <end position="321"/>
    </location>
</feature>
<sequence length="1297" mass="141240">MSVPPFRVKAVFEYSSGHDDDLKFPNGQIITVTDVEDADWYFGQYLDTAGNKQEGLFPKNFVEAHEPETPPRPSRAPRVRKEVELEPDAEPAPPIKESQYVEQTGNRQLPHDQAPSTQPATSKVKDVPPTKVAGLPADVSAAAPPRRASESGDIAPAARSATDPTAMKPPKPAPPTVTEKPASGSFRDRIAAFNKSTAPPVAPMKPGALSSTSGAGFVKKPFVAPPPSKNAYVPPPRDLPPQKVYRRDEDPEIVADTPSRAEPDARSAPSPPVRTGADDEDQPKPTSLKERIALLQQQQMEQAARHADVGHKKEKPKRPSKKRTESNDGGDEAEVGAEEADLERMDSAETTGRRSVEMPREDLQPSVRSSIKQKKTTEAVSVTSPGVASRDMFSDGNDADQSNAGDTEEGEELSTGRDDSDEKPRARAPLPPPRASQAPIRETELGDEEDKGEEDDEEEEEDIDPEVKRRMEIRERMAKMSGGMGMPGMFGPSPGMQSMATRKPKPATSNERKSSEDQEWKTPEPAVSRAPPVPIMPLPGMTSVRNLEPEHLEVSKEEELEPRSIAQGRKPEEMPDVEDLTEEPVPLSRRPEERGAPPYVPQVDRPVPPPPVTGRPPPPPTPADRAVPPIPPAESRPVPPPPPSMVGSPSVGYESDDEMPSRPGHLSLNVPDSDSSRPISRDAPPPLPTNGPPLSLAHRPQVPESPTASRQQSPYIGSDLPSPTSPTTPGSFTNRMSRVPPIPGSIPPTGPPSQSRAPPPPPPGMIPPSRKSTGGSSIVTTPSRHHVEPESDEEITEYEGDYDTDIASGEPHKDALRSHARDTSLEETGLMLGAPPNIPSSIPTIGPPPIPMVTAPRAVPPPPPNLPPRTNRASTDMPRAAPPPPPPPKEQPFDEGDDYDPYRYTSYRLSGPVDTTGEGLAAPTSPNLQDKHDDLYSASLPRRYMPAPPPEAASQYPPPSEPPPLNRGMPRQSLDVQRSITVAKRSMEAPRPSGEHHGHIASDVDLGEGSRWWVQQRIPPPIFQNRRDVIFEIEESSTSKRGGKTTIAKDVYVLFMDYSQTVVTARFDSKDPADVSLEQRHEPPPARPRQDQLENAHERFGLRIADGANTKQNSTVGDGTPHALVLELLKPLPDALLPVGVRAYGALVYANMANASVQQYDEIRAGDIVTFRNARFQGHRGPMHQKYNAEVGKADHVGVVVDWDGTKKKVRAWEQGRESRKVKVESFKLGDLRSGEVKVWRVMARGGWGGRGRIEGVIFGWGGRGRGFIWRWGGVDYVRIASEVMVFRHTSSLHLEA</sequence>
<feature type="compositionally biased region" description="Basic and acidic residues" evidence="3">
    <location>
        <begin position="465"/>
        <end position="478"/>
    </location>
</feature>
<keyword evidence="1 2" id="KW-0728">SH3 domain</keyword>
<feature type="compositionally biased region" description="Low complexity" evidence="3">
    <location>
        <begin position="489"/>
        <end position="499"/>
    </location>
</feature>
<feature type="compositionally biased region" description="Low complexity" evidence="3">
    <location>
        <begin position="718"/>
        <end position="733"/>
    </location>
</feature>
<comment type="caution">
    <text evidence="5">The sequence shown here is derived from an EMBL/GenBank/DDBJ whole genome shotgun (WGS) entry which is preliminary data.</text>
</comment>
<feature type="compositionally biased region" description="Basic and acidic residues" evidence="3">
    <location>
        <begin position="547"/>
        <end position="557"/>
    </location>
</feature>
<dbReference type="Pfam" id="PF25459">
    <property type="entry name" value="AIM3_BBC1_C"/>
    <property type="match status" value="1"/>
</dbReference>
<dbReference type="SMART" id="SM00326">
    <property type="entry name" value="SH3"/>
    <property type="match status" value="1"/>
</dbReference>
<dbReference type="Proteomes" id="UP000324767">
    <property type="component" value="Unassembled WGS sequence"/>
</dbReference>
<dbReference type="InterPro" id="IPR035552">
    <property type="entry name" value="Mti1_SH3"/>
</dbReference>
<feature type="compositionally biased region" description="Low complexity" evidence="3">
    <location>
        <begin position="293"/>
        <end position="302"/>
    </location>
</feature>
<dbReference type="OrthoDB" id="207120at2759"/>